<sequence>MRWTKFIHLTDTHFVEPGERLYGGDPRSRLEAAVRSIATEHADAEFCLITGDLAHLGQPQAYGALREVLAGLPMPVQLLLGNHDDRHAFQACFPAVPRDADGFVQRALPFRQGLLLMLDTNEPGVSHGVFCERRRAWLAAQLAASGEQPVWIAMHHPPFDIGLPSMDAIGLREADAFEAVIAPHRQRLRHLFFGHVHRPVSGSWLGVPFSTLRALNHQVALDFRDDGRIPGSFEPPAYAVVLADERQTVIHNHDFLDASERFLL</sequence>
<dbReference type="InterPro" id="IPR026575">
    <property type="entry name" value="GpdQ/CpdA-like"/>
</dbReference>
<evidence type="ECO:0000256" key="1">
    <source>
        <dbReference type="ARBA" id="ARBA00022723"/>
    </source>
</evidence>
<dbReference type="PANTHER" id="PTHR42988">
    <property type="entry name" value="PHOSPHOHYDROLASE"/>
    <property type="match status" value="1"/>
</dbReference>
<keyword evidence="2" id="KW-0378">Hydrolase</keyword>
<feature type="domain" description="Calcineurin-like phosphoesterase" evidence="5">
    <location>
        <begin position="5"/>
        <end position="199"/>
    </location>
</feature>
<reference evidence="6 7" key="1">
    <citation type="submission" date="2024-04" db="EMBL/GenBank/DDBJ databases">
        <title>Novel species of the genus Ideonella isolated from streams.</title>
        <authorList>
            <person name="Lu H."/>
        </authorList>
    </citation>
    <scope>NUCLEOTIDE SEQUENCE [LARGE SCALE GENOMIC DNA]</scope>
    <source>
        <strain evidence="6 7">DXS22W</strain>
    </source>
</reference>
<evidence type="ECO:0000313" key="6">
    <source>
        <dbReference type="EMBL" id="MEK8050075.1"/>
    </source>
</evidence>
<evidence type="ECO:0000313" key="7">
    <source>
        <dbReference type="Proteomes" id="UP001365405"/>
    </source>
</evidence>
<proteinExistence type="inferred from homology"/>
<evidence type="ECO:0000256" key="4">
    <source>
        <dbReference type="ARBA" id="ARBA00025742"/>
    </source>
</evidence>
<evidence type="ECO:0000256" key="3">
    <source>
        <dbReference type="ARBA" id="ARBA00023004"/>
    </source>
</evidence>
<comment type="caution">
    <text evidence="6">The sequence shown here is derived from an EMBL/GenBank/DDBJ whole genome shotgun (WGS) entry which is preliminary data.</text>
</comment>
<dbReference type="InterPro" id="IPR029052">
    <property type="entry name" value="Metallo-depent_PP-like"/>
</dbReference>
<name>A0ABU9CFV7_9BURK</name>
<accession>A0ABU9CFV7</accession>
<dbReference type="PANTHER" id="PTHR42988:SF2">
    <property type="entry name" value="CYCLIC NUCLEOTIDE PHOSPHODIESTERASE CBUA0032-RELATED"/>
    <property type="match status" value="1"/>
</dbReference>
<dbReference type="EMBL" id="JBBUTH010000003">
    <property type="protein sequence ID" value="MEK8050075.1"/>
    <property type="molecule type" value="Genomic_DNA"/>
</dbReference>
<dbReference type="CDD" id="cd07402">
    <property type="entry name" value="MPP_GpdQ"/>
    <property type="match status" value="1"/>
</dbReference>
<keyword evidence="1" id="KW-0479">Metal-binding</keyword>
<dbReference type="Proteomes" id="UP001365405">
    <property type="component" value="Unassembled WGS sequence"/>
</dbReference>
<dbReference type="InterPro" id="IPR004843">
    <property type="entry name" value="Calcineurin-like_PHP"/>
</dbReference>
<organism evidence="6 7">
    <name type="scientific">Pseudaquabacterium inlustre</name>
    <dbReference type="NCBI Taxonomy" id="2984192"/>
    <lineage>
        <taxon>Bacteria</taxon>
        <taxon>Pseudomonadati</taxon>
        <taxon>Pseudomonadota</taxon>
        <taxon>Betaproteobacteria</taxon>
        <taxon>Burkholderiales</taxon>
        <taxon>Sphaerotilaceae</taxon>
        <taxon>Pseudaquabacterium</taxon>
    </lineage>
</organism>
<dbReference type="RefSeq" id="WP_341409742.1">
    <property type="nucleotide sequence ID" value="NZ_JBBUTH010000003.1"/>
</dbReference>
<dbReference type="SUPFAM" id="SSF56300">
    <property type="entry name" value="Metallo-dependent phosphatases"/>
    <property type="match status" value="1"/>
</dbReference>
<keyword evidence="3" id="KW-0408">Iron</keyword>
<gene>
    <name evidence="6" type="ORF">AACH10_07485</name>
</gene>
<protein>
    <submittedName>
        <fullName evidence="6">Phosphodiesterase</fullName>
    </submittedName>
</protein>
<dbReference type="Pfam" id="PF00149">
    <property type="entry name" value="Metallophos"/>
    <property type="match status" value="1"/>
</dbReference>
<evidence type="ECO:0000259" key="5">
    <source>
        <dbReference type="Pfam" id="PF00149"/>
    </source>
</evidence>
<dbReference type="InterPro" id="IPR050884">
    <property type="entry name" value="CNP_phosphodiesterase-III"/>
</dbReference>
<keyword evidence="7" id="KW-1185">Reference proteome</keyword>
<dbReference type="Gene3D" id="3.60.21.10">
    <property type="match status" value="1"/>
</dbReference>
<comment type="similarity">
    <text evidence="4">Belongs to the cyclic nucleotide phosphodiesterase class-III family.</text>
</comment>
<evidence type="ECO:0000256" key="2">
    <source>
        <dbReference type="ARBA" id="ARBA00022801"/>
    </source>
</evidence>